<dbReference type="Pfam" id="PF19300">
    <property type="entry name" value="BPD_transp_1_N"/>
    <property type="match status" value="1"/>
</dbReference>
<dbReference type="RefSeq" id="WP_260189604.1">
    <property type="nucleotide sequence ID" value="NZ_JAFFZE010000004.1"/>
</dbReference>
<evidence type="ECO:0000256" key="6">
    <source>
        <dbReference type="ARBA" id="ARBA00023136"/>
    </source>
</evidence>
<dbReference type="PANTHER" id="PTHR43163">
    <property type="entry name" value="DIPEPTIDE TRANSPORT SYSTEM PERMEASE PROTEIN DPPB-RELATED"/>
    <property type="match status" value="1"/>
</dbReference>
<dbReference type="CDD" id="cd06261">
    <property type="entry name" value="TM_PBP2"/>
    <property type="match status" value="1"/>
</dbReference>
<dbReference type="Gene3D" id="1.10.3720.10">
    <property type="entry name" value="MetI-like"/>
    <property type="match status" value="1"/>
</dbReference>
<evidence type="ECO:0000256" key="5">
    <source>
        <dbReference type="ARBA" id="ARBA00022989"/>
    </source>
</evidence>
<keyword evidence="6 7" id="KW-0472">Membrane</keyword>
<dbReference type="InterPro" id="IPR045621">
    <property type="entry name" value="BPD_transp_1_N"/>
</dbReference>
<dbReference type="InterPro" id="IPR035906">
    <property type="entry name" value="MetI-like_sf"/>
</dbReference>
<dbReference type="EMBL" id="JAFFZE010000004">
    <property type="protein sequence ID" value="MCT2582257.1"/>
    <property type="molecule type" value="Genomic_DNA"/>
</dbReference>
<dbReference type="PROSITE" id="PS50928">
    <property type="entry name" value="ABC_TM1"/>
    <property type="match status" value="1"/>
</dbReference>
<evidence type="ECO:0000259" key="8">
    <source>
        <dbReference type="PROSITE" id="PS50928"/>
    </source>
</evidence>
<comment type="similarity">
    <text evidence="7">Belongs to the binding-protein-dependent transport system permease family.</text>
</comment>
<evidence type="ECO:0000256" key="1">
    <source>
        <dbReference type="ARBA" id="ARBA00004651"/>
    </source>
</evidence>
<keyword evidence="2 7" id="KW-0813">Transport</keyword>
<keyword evidence="10" id="KW-1185">Reference proteome</keyword>
<evidence type="ECO:0000256" key="7">
    <source>
        <dbReference type="RuleBase" id="RU363032"/>
    </source>
</evidence>
<name>A0ABT2J319_9PSEU</name>
<dbReference type="Proteomes" id="UP001156441">
    <property type="component" value="Unassembled WGS sequence"/>
</dbReference>
<evidence type="ECO:0000256" key="4">
    <source>
        <dbReference type="ARBA" id="ARBA00022692"/>
    </source>
</evidence>
<feature type="transmembrane region" description="Helical" evidence="7">
    <location>
        <begin position="131"/>
        <end position="155"/>
    </location>
</feature>
<keyword evidence="4 7" id="KW-0812">Transmembrane</keyword>
<feature type="transmembrane region" description="Helical" evidence="7">
    <location>
        <begin position="280"/>
        <end position="299"/>
    </location>
</feature>
<dbReference type="PANTHER" id="PTHR43163:SF6">
    <property type="entry name" value="DIPEPTIDE TRANSPORT SYSTEM PERMEASE PROTEIN DPPB-RELATED"/>
    <property type="match status" value="1"/>
</dbReference>
<accession>A0ABT2J319</accession>
<proteinExistence type="inferred from homology"/>
<keyword evidence="5 7" id="KW-1133">Transmembrane helix</keyword>
<organism evidence="9 10">
    <name type="scientific">Actinophytocola gossypii</name>
    <dbReference type="NCBI Taxonomy" id="2812003"/>
    <lineage>
        <taxon>Bacteria</taxon>
        <taxon>Bacillati</taxon>
        <taxon>Actinomycetota</taxon>
        <taxon>Actinomycetes</taxon>
        <taxon>Pseudonocardiales</taxon>
        <taxon>Pseudonocardiaceae</taxon>
    </lineage>
</organism>
<keyword evidence="3" id="KW-1003">Cell membrane</keyword>
<evidence type="ECO:0000313" key="9">
    <source>
        <dbReference type="EMBL" id="MCT2582257.1"/>
    </source>
</evidence>
<sequence>MHTVVRRLLAAVPLVLVVVSATFFLSLASNVDPAEIILGGNATQEQVDALRTDLGLDRPAFEQYWSWLSGLFQGDLGQSLYTRAEVTDLFTGALPVTLSLAVGGLLIGVILGVGMGVLAATTAGSRTDRGIIMVSTAGQAAPSFFVGMLVIYVFALQLGWFPATGYTSLAESPGGWLRSLVLPSFALGLGVAAALSRQARSSMVIALQRDYTRTALSKGLSRRRVVLKHAARNAASPVVTSVSFQVAQLLGGAIVIERLFALPGLGSLTIDAVLRYDPYIIQAVVLFAVVVVVVVNLLVDLSYTWLNPKVRTA</sequence>
<gene>
    <name evidence="9" type="ORF">JT362_03845</name>
</gene>
<feature type="transmembrane region" description="Helical" evidence="7">
    <location>
        <begin position="238"/>
        <end position="260"/>
    </location>
</feature>
<dbReference type="InterPro" id="IPR000515">
    <property type="entry name" value="MetI-like"/>
</dbReference>
<dbReference type="SUPFAM" id="SSF161098">
    <property type="entry name" value="MetI-like"/>
    <property type="match status" value="1"/>
</dbReference>
<feature type="domain" description="ABC transmembrane type-1" evidence="8">
    <location>
        <begin position="94"/>
        <end position="299"/>
    </location>
</feature>
<evidence type="ECO:0000256" key="3">
    <source>
        <dbReference type="ARBA" id="ARBA00022475"/>
    </source>
</evidence>
<evidence type="ECO:0000256" key="2">
    <source>
        <dbReference type="ARBA" id="ARBA00022448"/>
    </source>
</evidence>
<feature type="transmembrane region" description="Helical" evidence="7">
    <location>
        <begin position="175"/>
        <end position="195"/>
    </location>
</feature>
<protein>
    <submittedName>
        <fullName evidence="9">ABC transporter permease</fullName>
    </submittedName>
</protein>
<feature type="transmembrane region" description="Helical" evidence="7">
    <location>
        <begin position="98"/>
        <end position="119"/>
    </location>
</feature>
<comment type="caution">
    <text evidence="9">The sequence shown here is derived from an EMBL/GenBank/DDBJ whole genome shotgun (WGS) entry which is preliminary data.</text>
</comment>
<dbReference type="Pfam" id="PF00528">
    <property type="entry name" value="BPD_transp_1"/>
    <property type="match status" value="1"/>
</dbReference>
<reference evidence="9 10" key="1">
    <citation type="submission" date="2021-02" db="EMBL/GenBank/DDBJ databases">
        <title>Actinophytocola xerophila sp. nov., isolated from soil of cotton cropping field.</title>
        <authorList>
            <person name="Huang R."/>
            <person name="Chen X."/>
            <person name="Ge X."/>
            <person name="Liu W."/>
        </authorList>
    </citation>
    <scope>NUCLEOTIDE SEQUENCE [LARGE SCALE GENOMIC DNA]</scope>
    <source>
        <strain evidence="9 10">S1-96</strain>
    </source>
</reference>
<comment type="subcellular location">
    <subcellularLocation>
        <location evidence="1 7">Cell membrane</location>
        <topology evidence="1 7">Multi-pass membrane protein</topology>
    </subcellularLocation>
</comment>
<evidence type="ECO:0000313" key="10">
    <source>
        <dbReference type="Proteomes" id="UP001156441"/>
    </source>
</evidence>